<dbReference type="AlphaFoldDB" id="A0A369WFN1"/>
<evidence type="ECO:0000256" key="2">
    <source>
        <dbReference type="SAM" id="Coils"/>
    </source>
</evidence>
<dbReference type="PROSITE" id="PS50005">
    <property type="entry name" value="TPR"/>
    <property type="match status" value="1"/>
</dbReference>
<proteinExistence type="predicted"/>
<feature type="coiled-coil region" evidence="2">
    <location>
        <begin position="78"/>
        <end position="112"/>
    </location>
</feature>
<feature type="repeat" description="TPR" evidence="1">
    <location>
        <begin position="21"/>
        <end position="54"/>
    </location>
</feature>
<dbReference type="Gene3D" id="1.25.40.10">
    <property type="entry name" value="Tetratricopeptide repeat domain"/>
    <property type="match status" value="2"/>
</dbReference>
<dbReference type="SUPFAM" id="SSF48452">
    <property type="entry name" value="TPR-like"/>
    <property type="match status" value="2"/>
</dbReference>
<gene>
    <name evidence="3" type="ORF">DV711_10940</name>
</gene>
<evidence type="ECO:0000313" key="3">
    <source>
        <dbReference type="EMBL" id="RDE19406.1"/>
    </source>
</evidence>
<dbReference type="SMART" id="SM00028">
    <property type="entry name" value="TPR"/>
    <property type="match status" value="2"/>
</dbReference>
<dbReference type="EMBL" id="QQOH01000003">
    <property type="protein sequence ID" value="RDE19406.1"/>
    <property type="molecule type" value="Genomic_DNA"/>
</dbReference>
<dbReference type="RefSeq" id="WP_114695750.1">
    <property type="nucleotide sequence ID" value="NZ_QQOH01000003.1"/>
</dbReference>
<dbReference type="Pfam" id="PF13181">
    <property type="entry name" value="TPR_8"/>
    <property type="match status" value="1"/>
</dbReference>
<keyword evidence="1" id="KW-0802">TPR repeat</keyword>
<comment type="caution">
    <text evidence="3">The sequence shown here is derived from an EMBL/GenBank/DDBJ whole genome shotgun (WGS) entry which is preliminary data.</text>
</comment>
<name>A0A369WFN1_9GAMM</name>
<dbReference type="PANTHER" id="PTHR45588:SF1">
    <property type="entry name" value="WW DOMAIN-CONTAINING PROTEIN"/>
    <property type="match status" value="1"/>
</dbReference>
<dbReference type="InterPro" id="IPR011990">
    <property type="entry name" value="TPR-like_helical_dom_sf"/>
</dbReference>
<organism evidence="3 4">
    <name type="scientific">Motiliproteus coralliicola</name>
    <dbReference type="NCBI Taxonomy" id="2283196"/>
    <lineage>
        <taxon>Bacteria</taxon>
        <taxon>Pseudomonadati</taxon>
        <taxon>Pseudomonadota</taxon>
        <taxon>Gammaproteobacteria</taxon>
        <taxon>Oceanospirillales</taxon>
        <taxon>Oceanospirillaceae</taxon>
        <taxon>Motiliproteus</taxon>
    </lineage>
</organism>
<dbReference type="PANTHER" id="PTHR45588">
    <property type="entry name" value="TPR DOMAIN-CONTAINING PROTEIN"/>
    <property type="match status" value="1"/>
</dbReference>
<keyword evidence="2" id="KW-0175">Coiled coil</keyword>
<evidence type="ECO:0008006" key="5">
    <source>
        <dbReference type="Google" id="ProtNLM"/>
    </source>
</evidence>
<evidence type="ECO:0000313" key="4">
    <source>
        <dbReference type="Proteomes" id="UP000253769"/>
    </source>
</evidence>
<protein>
    <recommendedName>
        <fullName evidence="5">Tetratricopeptide repeat protein</fullName>
    </recommendedName>
</protein>
<dbReference type="OrthoDB" id="9778494at2"/>
<dbReference type="InterPro" id="IPR019734">
    <property type="entry name" value="TPR_rpt"/>
</dbReference>
<keyword evidence="4" id="KW-1185">Reference proteome</keyword>
<accession>A0A369WFN1</accession>
<reference evidence="3 4" key="1">
    <citation type="submission" date="2018-07" db="EMBL/GenBank/DDBJ databases">
        <title>Motiliproteus coralliicola sp. nov., a bacterium isolated from Coral.</title>
        <authorList>
            <person name="Wang G."/>
        </authorList>
    </citation>
    <scope>NUCLEOTIDE SEQUENCE [LARGE SCALE GENOMIC DNA]</scope>
    <source>
        <strain evidence="3 4">C34</strain>
    </source>
</reference>
<evidence type="ECO:0000256" key="1">
    <source>
        <dbReference type="PROSITE-ProRule" id="PRU00339"/>
    </source>
</evidence>
<dbReference type="Proteomes" id="UP000253769">
    <property type="component" value="Unassembled WGS sequence"/>
</dbReference>
<sequence length="544" mass="61670">MSDYYDLGNYSRKVSTTSAEAQRWFDRGLIWNYAYHHEEAIECFKQALELDPDCAMAHWGIAYAAGPNYNKQWADLEVDEKQACLEAARQLLEAAKGQLKNATELERALIEALGQRYPDDPGVEDFGPWNDAYANAMRKVYQAYPDDLDICALFAEAIMNRTPWELWDLPSGKPAEGADTEEAIQVLESAFDQLAGAKQHPGLLHMYLHLMEMSPHPERALSAGDALIDLVPDAGHLQHMPTHIDVLCGDYHNVVLRNHRAIQADRKYFERNGALNFYTLYRCHNYHFKIYGAMFLGQRQVALDTAEQLAVTLPPEVVEPMADWLESFYPMTQHVLIRFGEWQRIKEQPLPDDPKLYAFTLAMIHYAKTVAYAATGEIAAAEAAREDFFAAKAAMPDSRMIFNNLCSDILNVAEAMMEGELSYRKGDFDEAFAHLRHSVELDDNLPYDEPWGWMQPTRHALGALLLEQKRIEEAEAVYRADLGFDNSLARACQHPGNVWSLHGLHECLSRQGRTDEAMLIKPALDIALGRADVTIKYSCYCRGL</sequence>